<evidence type="ECO:0000256" key="2">
    <source>
        <dbReference type="RuleBase" id="RU003427"/>
    </source>
</evidence>
<protein>
    <recommendedName>
        <fullName evidence="3">Malic enzyme N-terminal domain-containing protein</fullName>
    </recommendedName>
</protein>
<comment type="caution">
    <text evidence="4">The sequence shown here is derived from an EMBL/GenBank/DDBJ whole genome shotgun (WGS) entry which is preliminary data.</text>
</comment>
<comment type="similarity">
    <text evidence="2">Belongs to the malic enzymes family.</text>
</comment>
<evidence type="ECO:0000259" key="3">
    <source>
        <dbReference type="SMART" id="SM01274"/>
    </source>
</evidence>
<keyword evidence="5" id="KW-1185">Reference proteome</keyword>
<dbReference type="PANTHER" id="PTHR23406:SF34">
    <property type="entry name" value="NAD-DEPENDENT MALIC ENZYME, MITOCHONDRIAL"/>
    <property type="match status" value="1"/>
</dbReference>
<keyword evidence="1" id="KW-0520">NAD</keyword>
<sequence>MPPLDSRDINRHIYLRQLQDNNEVLFYCLVTRYLEEMLPIVHTPTVGEACRRFSAIYRRPRGLFMSWEDRDRFGRILRNRPNEEVDVIVVTDGQRILGLGDPGRAASPTG</sequence>
<evidence type="ECO:0000313" key="4">
    <source>
        <dbReference type="EMBL" id="MDF2256577.1"/>
    </source>
</evidence>
<evidence type="ECO:0000313" key="5">
    <source>
        <dbReference type="Proteomes" id="UP001220022"/>
    </source>
</evidence>
<dbReference type="Gene3D" id="3.40.50.10380">
    <property type="entry name" value="Malic enzyme, N-terminal domain"/>
    <property type="match status" value="1"/>
</dbReference>
<dbReference type="PRINTS" id="PR00072">
    <property type="entry name" value="MALOXRDTASE"/>
</dbReference>
<evidence type="ECO:0000256" key="1">
    <source>
        <dbReference type="ARBA" id="ARBA00023027"/>
    </source>
</evidence>
<feature type="domain" description="Malic enzyme N-terminal" evidence="3">
    <location>
        <begin position="19"/>
        <end position="109"/>
    </location>
</feature>
<reference evidence="4 5" key="1">
    <citation type="submission" date="2023-03" db="EMBL/GenBank/DDBJ databases">
        <title>Draft genome sequence of type strain Streptomyces ferralitis JCM 14344.</title>
        <authorList>
            <person name="Klaysubun C."/>
            <person name="Duangmal K."/>
        </authorList>
    </citation>
    <scope>NUCLEOTIDE SEQUENCE [LARGE SCALE GENOMIC DNA]</scope>
    <source>
        <strain evidence="4 5">JCM 14344</strain>
    </source>
</reference>
<name>A0ABT5YYT4_9ACTN</name>
<dbReference type="SUPFAM" id="SSF53223">
    <property type="entry name" value="Aminoacid dehydrogenase-like, N-terminal domain"/>
    <property type="match status" value="1"/>
</dbReference>
<dbReference type="InterPro" id="IPR037062">
    <property type="entry name" value="Malic_N_dom_sf"/>
</dbReference>
<dbReference type="Proteomes" id="UP001220022">
    <property type="component" value="Unassembled WGS sequence"/>
</dbReference>
<accession>A0ABT5YYT4</accession>
<dbReference type="SMART" id="SM01274">
    <property type="entry name" value="malic"/>
    <property type="match status" value="1"/>
</dbReference>
<dbReference type="Pfam" id="PF00390">
    <property type="entry name" value="malic"/>
    <property type="match status" value="1"/>
</dbReference>
<dbReference type="PANTHER" id="PTHR23406">
    <property type="entry name" value="MALIC ENZYME-RELATED"/>
    <property type="match status" value="1"/>
</dbReference>
<dbReference type="InterPro" id="IPR046346">
    <property type="entry name" value="Aminoacid_DH-like_N_sf"/>
</dbReference>
<proteinExistence type="inferred from homology"/>
<dbReference type="InterPro" id="IPR001891">
    <property type="entry name" value="Malic_OxRdtase"/>
</dbReference>
<organism evidence="4 5">
    <name type="scientific">Streptantibioticus ferralitis</name>
    <dbReference type="NCBI Taxonomy" id="236510"/>
    <lineage>
        <taxon>Bacteria</taxon>
        <taxon>Bacillati</taxon>
        <taxon>Actinomycetota</taxon>
        <taxon>Actinomycetes</taxon>
        <taxon>Kitasatosporales</taxon>
        <taxon>Streptomycetaceae</taxon>
        <taxon>Streptantibioticus</taxon>
    </lineage>
</organism>
<keyword evidence="2" id="KW-0479">Metal-binding</keyword>
<dbReference type="EMBL" id="JARHTQ010000007">
    <property type="protein sequence ID" value="MDF2256577.1"/>
    <property type="molecule type" value="Genomic_DNA"/>
</dbReference>
<dbReference type="InterPro" id="IPR012301">
    <property type="entry name" value="Malic_N_dom"/>
</dbReference>
<gene>
    <name evidence="4" type="ORF">P2L57_12795</name>
</gene>